<evidence type="ECO:0000313" key="1">
    <source>
        <dbReference type="EMBL" id="SKB40707.1"/>
    </source>
</evidence>
<gene>
    <name evidence="1" type="ORF">SAMN05661099_1176</name>
</gene>
<dbReference type="RefSeq" id="WP_079701683.1">
    <property type="nucleotide sequence ID" value="NZ_FUYR01000001.1"/>
</dbReference>
<accession>A0A1T5B0X0</accession>
<reference evidence="2" key="1">
    <citation type="submission" date="2017-02" db="EMBL/GenBank/DDBJ databases">
        <authorList>
            <person name="Varghese N."/>
            <person name="Submissions S."/>
        </authorList>
    </citation>
    <scope>NUCLEOTIDE SEQUENCE [LARGE SCALE GENOMIC DNA]</scope>
    <source>
        <strain evidence="2">DSM 22385</strain>
    </source>
</reference>
<organism evidence="1 2">
    <name type="scientific">Daejeonella lutea</name>
    <dbReference type="NCBI Taxonomy" id="572036"/>
    <lineage>
        <taxon>Bacteria</taxon>
        <taxon>Pseudomonadati</taxon>
        <taxon>Bacteroidota</taxon>
        <taxon>Sphingobacteriia</taxon>
        <taxon>Sphingobacteriales</taxon>
        <taxon>Sphingobacteriaceae</taxon>
        <taxon>Daejeonella</taxon>
    </lineage>
</organism>
<protein>
    <recommendedName>
        <fullName evidence="3">Caspase domain-containing protein</fullName>
    </recommendedName>
</protein>
<evidence type="ECO:0000313" key="2">
    <source>
        <dbReference type="Proteomes" id="UP000189981"/>
    </source>
</evidence>
<proteinExistence type="predicted"/>
<dbReference type="EMBL" id="FUYR01000001">
    <property type="protein sequence ID" value="SKB40707.1"/>
    <property type="molecule type" value="Genomic_DNA"/>
</dbReference>
<dbReference type="AlphaFoldDB" id="A0A1T5B0X0"/>
<evidence type="ECO:0008006" key="3">
    <source>
        <dbReference type="Google" id="ProtNLM"/>
    </source>
</evidence>
<dbReference type="Proteomes" id="UP000189981">
    <property type="component" value="Unassembled WGS sequence"/>
</dbReference>
<keyword evidence="2" id="KW-1185">Reference proteome</keyword>
<sequence length="165" mass="18950">MRKIIFNFLGDSDLDLSSYESIKDLLIPYEVIKCDSTEVIFETLNQVNTDNESLMLTFLGHGANEDGLVSYQVENRLLLLFEDLLPEVNTLRTNNPVILNLVANCNSYRCEGYLSPDNRIDNIWVTTTHTDSISRALVAIRAETFDFFLEDLEDDSERARYRLIS</sequence>
<dbReference type="STRING" id="572036.SAMN05661099_1176"/>
<name>A0A1T5B0X0_9SPHI</name>